<gene>
    <name evidence="1" type="ORF">LCGC14_0044250</name>
</gene>
<organism evidence="1">
    <name type="scientific">marine sediment metagenome</name>
    <dbReference type="NCBI Taxonomy" id="412755"/>
    <lineage>
        <taxon>unclassified sequences</taxon>
        <taxon>metagenomes</taxon>
        <taxon>ecological metagenomes</taxon>
    </lineage>
</organism>
<protein>
    <submittedName>
        <fullName evidence="1">Uncharacterized protein</fullName>
    </submittedName>
</protein>
<sequence length="266" mass="29566">MAPCRVSSIFMQFAIFRKTTSCGICHRSLSIPLPRPRSSSKKLSPHTYGGSVERQIPNKEKQFSLAREAAILIPRYPEQDDLPDGSAILAPLDSQGRMYPQGDHIIYCVEDGSGYGIRLWDFLDMTTNAALGIRYSGRYGRLGTCPGRDVLMAAIYDLDRLVISQFLQPSLLEDWAEEDRDDLKPPCAPSGTRDVGATRRLIGSGRALLHKKPGIIQFRNGQVLVQTKNHTQPVIFDHDDAALAAELSDVDLPGEVRRRIFGREDG</sequence>
<dbReference type="EMBL" id="LAZR01000009">
    <property type="protein sequence ID" value="KKO08487.1"/>
    <property type="molecule type" value="Genomic_DNA"/>
</dbReference>
<dbReference type="AlphaFoldDB" id="A0A0F9Y971"/>
<proteinExistence type="predicted"/>
<accession>A0A0F9Y971</accession>
<comment type="caution">
    <text evidence="1">The sequence shown here is derived from an EMBL/GenBank/DDBJ whole genome shotgun (WGS) entry which is preliminary data.</text>
</comment>
<evidence type="ECO:0000313" key="1">
    <source>
        <dbReference type="EMBL" id="KKO08487.1"/>
    </source>
</evidence>
<reference evidence="1" key="1">
    <citation type="journal article" date="2015" name="Nature">
        <title>Complex archaea that bridge the gap between prokaryotes and eukaryotes.</title>
        <authorList>
            <person name="Spang A."/>
            <person name="Saw J.H."/>
            <person name="Jorgensen S.L."/>
            <person name="Zaremba-Niedzwiedzka K."/>
            <person name="Martijn J."/>
            <person name="Lind A.E."/>
            <person name="van Eijk R."/>
            <person name="Schleper C."/>
            <person name="Guy L."/>
            <person name="Ettema T.J."/>
        </authorList>
    </citation>
    <scope>NUCLEOTIDE SEQUENCE</scope>
</reference>
<name>A0A0F9Y971_9ZZZZ</name>